<protein>
    <submittedName>
        <fullName evidence="7">Aldo-keto reductase</fullName>
    </submittedName>
</protein>
<evidence type="ECO:0000313" key="7">
    <source>
        <dbReference type="EMBL" id="KAF7361337.1"/>
    </source>
</evidence>
<dbReference type="Pfam" id="PF00892">
    <property type="entry name" value="EamA"/>
    <property type="match status" value="2"/>
</dbReference>
<dbReference type="EMBL" id="JACAZH010000008">
    <property type="protein sequence ID" value="KAF7361337.1"/>
    <property type="molecule type" value="Genomic_DNA"/>
</dbReference>
<feature type="transmembrane region" description="Helical" evidence="5">
    <location>
        <begin position="254"/>
        <end position="273"/>
    </location>
</feature>
<dbReference type="InterPro" id="IPR037185">
    <property type="entry name" value="EmrE-like"/>
</dbReference>
<feature type="transmembrane region" description="Helical" evidence="5">
    <location>
        <begin position="340"/>
        <end position="358"/>
    </location>
</feature>
<keyword evidence="3 5" id="KW-1133">Transmembrane helix</keyword>
<feature type="transmembrane region" description="Helical" evidence="5">
    <location>
        <begin position="285"/>
        <end position="305"/>
    </location>
</feature>
<feature type="transmembrane region" description="Helical" evidence="5">
    <location>
        <begin position="128"/>
        <end position="149"/>
    </location>
</feature>
<dbReference type="PANTHER" id="PTHR22911">
    <property type="entry name" value="ACYL-MALONYL CONDENSING ENZYME-RELATED"/>
    <property type="match status" value="1"/>
</dbReference>
<feature type="transmembrane region" description="Helical" evidence="5">
    <location>
        <begin position="317"/>
        <end position="334"/>
    </location>
</feature>
<feature type="transmembrane region" description="Helical" evidence="5">
    <location>
        <begin position="99"/>
        <end position="116"/>
    </location>
</feature>
<feature type="transmembrane region" description="Helical" evidence="5">
    <location>
        <begin position="161"/>
        <end position="178"/>
    </location>
</feature>
<dbReference type="OrthoDB" id="306876at2759"/>
<sequence length="411" mass="44609">MPSETRHPYVAFTPNQVDFALQPFAETSTSSTSATTFLPDPTVVTDSRWQSVVHSVHEFISFNAGLLLVTAAQAVFSLVNVAVKMLQSLDEPVSTLELIIVRMGITYICSIAYMLIRKVPHPFIGPEGVRMLLGFRGLTGFIGLNGTYFSLQYLSLSDVTVLSFLVPMCTAISGSIFLKESFTRREAVAGMCSLFGVVLIARPEFLFGSPDGPSTVAAKHRAFAIGVALSGVVGSTGAMTSIRAIGHRAHPMHLLAFFSIQSVIAASIIMAILREPIVLPTRLLWLGLLAVIGILGFAAQILLTMGFQREKVGRASMALYTQIIFASILERIFFKTTPTILSLLGTLIIMSSAIYVAVTKERNADSEKPEQMNGINRPEDIDLEEGLLEHSKLEGVLEDSESGRPSLHSSR</sequence>
<dbReference type="InterPro" id="IPR000620">
    <property type="entry name" value="EamA_dom"/>
</dbReference>
<feature type="transmembrane region" description="Helical" evidence="5">
    <location>
        <begin position="59"/>
        <end position="79"/>
    </location>
</feature>
<comment type="caution">
    <text evidence="7">The sequence shown here is derived from an EMBL/GenBank/DDBJ whole genome shotgun (WGS) entry which is preliminary data.</text>
</comment>
<name>A0A8H6YLN3_9AGAR</name>
<proteinExistence type="predicted"/>
<dbReference type="GO" id="GO:0016020">
    <property type="term" value="C:membrane"/>
    <property type="evidence" value="ECO:0007669"/>
    <property type="project" value="UniProtKB-SubCell"/>
</dbReference>
<comment type="subcellular location">
    <subcellularLocation>
        <location evidence="1">Membrane</location>
        <topology evidence="1">Multi-pass membrane protein</topology>
    </subcellularLocation>
</comment>
<evidence type="ECO:0000256" key="4">
    <source>
        <dbReference type="ARBA" id="ARBA00023136"/>
    </source>
</evidence>
<keyword evidence="4 5" id="KW-0472">Membrane</keyword>
<dbReference type="PANTHER" id="PTHR22911:SF6">
    <property type="entry name" value="SOLUTE CARRIER FAMILY 35 MEMBER G1"/>
    <property type="match status" value="1"/>
</dbReference>
<evidence type="ECO:0000256" key="3">
    <source>
        <dbReference type="ARBA" id="ARBA00022989"/>
    </source>
</evidence>
<evidence type="ECO:0000256" key="1">
    <source>
        <dbReference type="ARBA" id="ARBA00004141"/>
    </source>
</evidence>
<dbReference type="AlphaFoldDB" id="A0A8H6YLN3"/>
<reference evidence="7" key="1">
    <citation type="submission" date="2020-05" db="EMBL/GenBank/DDBJ databases">
        <title>Mycena genomes resolve the evolution of fungal bioluminescence.</title>
        <authorList>
            <person name="Tsai I.J."/>
        </authorList>
    </citation>
    <scope>NUCLEOTIDE SEQUENCE</scope>
    <source>
        <strain evidence="7">160909Yilan</strain>
    </source>
</reference>
<accession>A0A8H6YLN3</accession>
<keyword evidence="2 5" id="KW-0812">Transmembrane</keyword>
<evidence type="ECO:0000256" key="2">
    <source>
        <dbReference type="ARBA" id="ARBA00022692"/>
    </source>
</evidence>
<evidence type="ECO:0000259" key="6">
    <source>
        <dbReference type="Pfam" id="PF00892"/>
    </source>
</evidence>
<keyword evidence="8" id="KW-1185">Reference proteome</keyword>
<dbReference type="Proteomes" id="UP000623467">
    <property type="component" value="Unassembled WGS sequence"/>
</dbReference>
<feature type="domain" description="EamA" evidence="6">
    <location>
        <begin position="226"/>
        <end position="356"/>
    </location>
</feature>
<gene>
    <name evidence="7" type="ORF">MSAN_01166400</name>
</gene>
<evidence type="ECO:0000256" key="5">
    <source>
        <dbReference type="SAM" id="Phobius"/>
    </source>
</evidence>
<dbReference type="SUPFAM" id="SSF103481">
    <property type="entry name" value="Multidrug resistance efflux transporter EmrE"/>
    <property type="match status" value="2"/>
</dbReference>
<feature type="transmembrane region" description="Helical" evidence="5">
    <location>
        <begin position="222"/>
        <end position="242"/>
    </location>
</feature>
<feature type="transmembrane region" description="Helical" evidence="5">
    <location>
        <begin position="185"/>
        <end position="202"/>
    </location>
</feature>
<evidence type="ECO:0000313" key="8">
    <source>
        <dbReference type="Proteomes" id="UP000623467"/>
    </source>
</evidence>
<feature type="domain" description="EamA" evidence="6">
    <location>
        <begin position="64"/>
        <end position="201"/>
    </location>
</feature>
<organism evidence="7 8">
    <name type="scientific">Mycena sanguinolenta</name>
    <dbReference type="NCBI Taxonomy" id="230812"/>
    <lineage>
        <taxon>Eukaryota</taxon>
        <taxon>Fungi</taxon>
        <taxon>Dikarya</taxon>
        <taxon>Basidiomycota</taxon>
        <taxon>Agaricomycotina</taxon>
        <taxon>Agaricomycetes</taxon>
        <taxon>Agaricomycetidae</taxon>
        <taxon>Agaricales</taxon>
        <taxon>Marasmiineae</taxon>
        <taxon>Mycenaceae</taxon>
        <taxon>Mycena</taxon>
    </lineage>
</organism>